<comment type="caution">
    <text evidence="1">The sequence shown here is derived from an EMBL/GenBank/DDBJ whole genome shotgun (WGS) entry which is preliminary data.</text>
</comment>
<dbReference type="EMBL" id="ONZQ02000020">
    <property type="protein sequence ID" value="SPO07432.1"/>
    <property type="molecule type" value="Genomic_DNA"/>
</dbReference>
<dbReference type="Proteomes" id="UP001187682">
    <property type="component" value="Unassembled WGS sequence"/>
</dbReference>
<evidence type="ECO:0000313" key="1">
    <source>
        <dbReference type="EMBL" id="SPO07432.1"/>
    </source>
</evidence>
<reference evidence="1" key="1">
    <citation type="submission" date="2018-03" db="EMBL/GenBank/DDBJ databases">
        <authorList>
            <person name="Guldener U."/>
        </authorList>
    </citation>
    <scope>NUCLEOTIDE SEQUENCE</scope>
</reference>
<name>A0AAE8N757_9PEZI</name>
<protein>
    <submittedName>
        <fullName evidence="1">Uncharacterized protein</fullName>
    </submittedName>
</protein>
<organism evidence="1 2">
    <name type="scientific">Cephalotrichum gorgonifer</name>
    <dbReference type="NCBI Taxonomy" id="2041049"/>
    <lineage>
        <taxon>Eukaryota</taxon>
        <taxon>Fungi</taxon>
        <taxon>Dikarya</taxon>
        <taxon>Ascomycota</taxon>
        <taxon>Pezizomycotina</taxon>
        <taxon>Sordariomycetes</taxon>
        <taxon>Hypocreomycetidae</taxon>
        <taxon>Microascales</taxon>
        <taxon>Microascaceae</taxon>
        <taxon>Cephalotrichum</taxon>
    </lineage>
</organism>
<dbReference type="AlphaFoldDB" id="A0AAE8N757"/>
<evidence type="ECO:0000313" key="2">
    <source>
        <dbReference type="Proteomes" id="UP001187682"/>
    </source>
</evidence>
<sequence length="108" mass="11813">MEPCLAESTWSRSVQTEQPSLKLPLPLHAESHPSAPDEIVLIQGFFTLALCRAYLSVARGLSLATTPGWLKRGFLGLLLPGIAAAEQNLHSYIPDGGGCGWYRYCGRW</sequence>
<keyword evidence="2" id="KW-1185">Reference proteome</keyword>
<gene>
    <name evidence="1" type="ORF">DNG_10126</name>
</gene>
<accession>A0AAE8N757</accession>
<proteinExistence type="predicted"/>